<dbReference type="Gene3D" id="1.10.150.240">
    <property type="entry name" value="Putative phosphatase, domain 2"/>
    <property type="match status" value="1"/>
</dbReference>
<accession>A0A8H7QCE5</accession>
<dbReference type="Proteomes" id="UP000650833">
    <property type="component" value="Unassembled WGS sequence"/>
</dbReference>
<reference evidence="1" key="1">
    <citation type="submission" date="2020-12" db="EMBL/GenBank/DDBJ databases">
        <title>Metabolic potential, ecology and presence of endohyphal bacteria is reflected in genomic diversity of Mucoromycotina.</title>
        <authorList>
            <person name="Muszewska A."/>
            <person name="Okrasinska A."/>
            <person name="Steczkiewicz K."/>
            <person name="Drgas O."/>
            <person name="Orlowska M."/>
            <person name="Perlinska-Lenart U."/>
            <person name="Aleksandrzak-Piekarczyk T."/>
            <person name="Szatraj K."/>
            <person name="Zielenkiewicz U."/>
            <person name="Pilsyk S."/>
            <person name="Malc E."/>
            <person name="Mieczkowski P."/>
            <person name="Kruszewska J.S."/>
            <person name="Biernat P."/>
            <person name="Pawlowska J."/>
        </authorList>
    </citation>
    <scope>NUCLEOTIDE SEQUENCE</scope>
    <source>
        <strain evidence="1">CBS 226.32</strain>
    </source>
</reference>
<dbReference type="SFLD" id="SFLDG01129">
    <property type="entry name" value="C1.5:_HAD__Beta-PGM__Phosphata"/>
    <property type="match status" value="1"/>
</dbReference>
<dbReference type="InterPro" id="IPR023198">
    <property type="entry name" value="PGP-like_dom2"/>
</dbReference>
<dbReference type="InterPro" id="IPR051806">
    <property type="entry name" value="HAD-like_SPP"/>
</dbReference>
<dbReference type="PANTHER" id="PTHR43481">
    <property type="entry name" value="FRUCTOSE-1-PHOSPHATE PHOSPHATASE"/>
    <property type="match status" value="1"/>
</dbReference>
<organism evidence="1 2">
    <name type="scientific">Mucor plumbeus</name>
    <dbReference type="NCBI Taxonomy" id="97098"/>
    <lineage>
        <taxon>Eukaryota</taxon>
        <taxon>Fungi</taxon>
        <taxon>Fungi incertae sedis</taxon>
        <taxon>Mucoromycota</taxon>
        <taxon>Mucoromycotina</taxon>
        <taxon>Mucoromycetes</taxon>
        <taxon>Mucorales</taxon>
        <taxon>Mucorineae</taxon>
        <taxon>Mucoraceae</taxon>
        <taxon>Mucor</taxon>
    </lineage>
</organism>
<dbReference type="SUPFAM" id="SSF56784">
    <property type="entry name" value="HAD-like"/>
    <property type="match status" value="1"/>
</dbReference>
<protein>
    <submittedName>
        <fullName evidence="1">Uncharacterized protein</fullName>
    </submittedName>
</protein>
<dbReference type="PANTHER" id="PTHR43481:SF4">
    <property type="entry name" value="GLYCEROL-1-PHOSPHATE PHOSPHOHYDROLASE 1-RELATED"/>
    <property type="match status" value="1"/>
</dbReference>
<dbReference type="GO" id="GO:0050308">
    <property type="term" value="F:sugar-phosphatase activity"/>
    <property type="evidence" value="ECO:0007669"/>
    <property type="project" value="TreeGrafter"/>
</dbReference>
<dbReference type="EMBL" id="JAEPRC010000996">
    <property type="protein sequence ID" value="KAG2190319.1"/>
    <property type="molecule type" value="Genomic_DNA"/>
</dbReference>
<keyword evidence="2" id="KW-1185">Reference proteome</keyword>
<dbReference type="Gene3D" id="3.40.50.1000">
    <property type="entry name" value="HAD superfamily/HAD-like"/>
    <property type="match status" value="1"/>
</dbReference>
<dbReference type="AlphaFoldDB" id="A0A8H7QCE5"/>
<dbReference type="SFLD" id="SFLDS00003">
    <property type="entry name" value="Haloacid_Dehalogenase"/>
    <property type="match status" value="1"/>
</dbReference>
<evidence type="ECO:0000313" key="2">
    <source>
        <dbReference type="Proteomes" id="UP000650833"/>
    </source>
</evidence>
<dbReference type="InterPro" id="IPR036412">
    <property type="entry name" value="HAD-like_sf"/>
</dbReference>
<evidence type="ECO:0000313" key="1">
    <source>
        <dbReference type="EMBL" id="KAG2190319.1"/>
    </source>
</evidence>
<name>A0A8H7QCE5_9FUNG</name>
<gene>
    <name evidence="1" type="ORF">INT46_010967</name>
</gene>
<dbReference type="Pfam" id="PF00702">
    <property type="entry name" value="Hydrolase"/>
    <property type="match status" value="1"/>
</dbReference>
<sequence>MITQILKSTAFIFDLDGTLIDTTPQVVKFWTDIALENKLDPAQILETSHGRRTIETLQRWVPELATIEYVNELEGRLALEKEGVVVLPGVMDLLQSISAEDWTVNTAGTNIMAVARLSQFDIKVPKQMATGDMLTHGKPHPEGYLKAAAILGRDPKDCLVWEDAPAGVAAAIAAGMQCIACTTTHTVEQLKEAGATVIVDRLNSVHIDRNEDGSYTTVIENAYKL</sequence>
<comment type="caution">
    <text evidence="1">The sequence shown here is derived from an EMBL/GenBank/DDBJ whole genome shotgun (WGS) entry which is preliminary data.</text>
</comment>
<dbReference type="InterPro" id="IPR023214">
    <property type="entry name" value="HAD_sf"/>
</dbReference>
<dbReference type="InterPro" id="IPR006439">
    <property type="entry name" value="HAD-SF_hydro_IA"/>
</dbReference>
<proteinExistence type="predicted"/>
<dbReference type="OrthoDB" id="40579at2759"/>
<dbReference type="NCBIfam" id="TIGR01509">
    <property type="entry name" value="HAD-SF-IA-v3"/>
    <property type="match status" value="1"/>
</dbReference>